<proteinExistence type="inferred from homology"/>
<dbReference type="Gramene" id="Kaladp0003s0110.1.v1.1">
    <property type="protein sequence ID" value="Kaladp0003s0110.1.v1.1"/>
    <property type="gene ID" value="Kaladp0003s0110.v1.1"/>
</dbReference>
<dbReference type="PROSITE" id="PS51774">
    <property type="entry name" value="NAB"/>
    <property type="match status" value="1"/>
</dbReference>
<evidence type="ECO:0000313" key="7">
    <source>
        <dbReference type="Proteomes" id="UP000594263"/>
    </source>
</evidence>
<feature type="coiled-coil region" evidence="3">
    <location>
        <begin position="917"/>
        <end position="944"/>
    </location>
</feature>
<feature type="coiled-coil region" evidence="3">
    <location>
        <begin position="1355"/>
        <end position="1417"/>
    </location>
</feature>
<dbReference type="GO" id="GO:0005886">
    <property type="term" value="C:plasma membrane"/>
    <property type="evidence" value="ECO:0007669"/>
    <property type="project" value="TreeGrafter"/>
</dbReference>
<evidence type="ECO:0000256" key="4">
    <source>
        <dbReference type="SAM" id="MobiDB-lite"/>
    </source>
</evidence>
<dbReference type="SUPFAM" id="SSF90257">
    <property type="entry name" value="Myosin rod fragments"/>
    <property type="match status" value="1"/>
</dbReference>
<dbReference type="EnsemblPlants" id="Kaladp0003s0110.1.v1.1">
    <property type="protein sequence ID" value="Kaladp0003s0110.1.v1.1"/>
    <property type="gene ID" value="Kaladp0003s0110.v1.1"/>
</dbReference>
<dbReference type="InterPro" id="IPR051861">
    <property type="entry name" value="NET_actin-binding_domain"/>
</dbReference>
<evidence type="ECO:0000256" key="1">
    <source>
        <dbReference type="ARBA" id="ARBA00023054"/>
    </source>
</evidence>
<feature type="domain" description="NAB" evidence="5">
    <location>
        <begin position="7"/>
        <end position="87"/>
    </location>
</feature>
<feature type="coiled-coil region" evidence="3">
    <location>
        <begin position="1655"/>
        <end position="1754"/>
    </location>
</feature>
<dbReference type="PANTHER" id="PTHR32258:SF6">
    <property type="entry name" value="PROTEIN NETWORKED 1A"/>
    <property type="match status" value="1"/>
</dbReference>
<dbReference type="Proteomes" id="UP000594263">
    <property type="component" value="Unplaced"/>
</dbReference>
<dbReference type="InterPro" id="IPR011684">
    <property type="entry name" value="NAB"/>
</dbReference>
<feature type="region of interest" description="Disordered" evidence="4">
    <location>
        <begin position="175"/>
        <end position="200"/>
    </location>
</feature>
<keyword evidence="1 3" id="KW-0175">Coiled coil</keyword>
<dbReference type="OMA" id="AKHTEDI"/>
<comment type="similarity">
    <text evidence="2">Belongs to the NET family.</text>
</comment>
<evidence type="ECO:0000313" key="6">
    <source>
        <dbReference type="EnsemblPlants" id="Kaladp0003s0110.1.v1.1"/>
    </source>
</evidence>
<dbReference type="Pfam" id="PF07765">
    <property type="entry name" value="KIP1"/>
    <property type="match status" value="1"/>
</dbReference>
<sequence>MATRRLYSWWWDSHNSPKNSKWLQENLKDMDAKVKAMIKLIEEDADSFARRAEMYYKKRPELMKLVEDFYRAYRALAERYDHATVELRYAHRTMAEAFPDQLSFNADDSSPCSSVCDSELNTPEMLLPARAIVDANGLLVNGTESSSSESSFDASGSKISKKALKQLKNMFEAGEVSSHESNVAGRQTPTISSDKKTNHTPQLVSKAIQADKAESEFQALKKAVSEMQAETESVFLQYQQALDKVSILESKLNIALSDAKIFDEKRSKGEAEIRALKDALAKLMAERDSGLLRYKQCLETISQLEIKIFLLQQDAKGLGEQAAKAETESQNLEQEVSRLEAEKQTILVQYKQSLDRISELEKKISDAEENAKILTSKNDCAESELKKLRQSVDKLNEEKEAAAEHYQQCIEIIAKLKVELSRAQENAKQLNTEIVVGKAKLKSAEEQCDQMIRSNKSLESEVEDLRQKISTKDQEILSKQTELTKLEALIRDERSRVLQLEASLSSWKDMHNQSQEDQKSMALELKKALQNLNDLEISQRSLKEEINQVKEENLWLNNLNLSSSLTIDDLQNEVSSLREMKKNLEDDVAQRVDQSNALQEEISSLKDEMKDLNARYQGLLEQLELAGLKPECLGSSVKKILDENSELKEKCSRKQDERDDMENKLGDMEILLKKNLSSESSMVNVIAELERSKERFATLQESCQFLQGEKSSLIAEKATLLSQFQIVTEMMQKLFEKNSMLENSLTIANTELGGLKENYKNMEEICQLLRKENASLISEKSSLAIQLENVEERLRRLETSFATLEAKYADLENDKKLTLHQVEELRVSLSVEKQERSRSSVSSEARLENLENHMSTVRDEGRFRKKEYEEELEKAMKAQVEIFILQKFIRDLEEKNLSFMIECEKRAEEAKFSNKVIAELEKENLEQQVEIEFLLDEIEKLRSDIYKVFRAFQSDQSGEYAKIEREDRSLPIILQHVKFMKDEDSKTKDEKHKLLVENLVLVTLIGQLNLETAEVQSEKKAMDLELEMLKAQLSVVQTEKDELLEMNRQLKMEVCKGSQLEEISKEERASLLVKLVKLHEDYLASEAEKGRALEENRYLLKDNNELKREKCILVNENSIILHEAVASSFQSLLLEDFGLQKAAELKLLKDNLDCLHSAKSDLKKEVATVREKLNIKETENMHLSDSVAEIKEELSEKNKLNDELNFQIAMGNECLVKKDLELSKVGKKLEMANNANLELTSVVEALKKECEDSKILGEFSYNQLQELVEENSVLNKEVEHLCDANQNLESELDELRAENECYKIREENLSLEIQDRENESELWESEAARFYFDLQICTVHEVFYKNKVHELTEICTNLQEENSAKDTQLEVMKRRVGSLEGDIRGLEAELSTYPPLIASLKEDLASLEGKAQQRTKDQTVDVSKDLKVTEGICASSCKELASSDQGTSMPNVISDLQEMRHKIKKIEKVMMEDMERPLKKGRLKINTKQGASRKDFDVLCSSGGTSSRDSVVIRNESEPVNDTRDGRKLWKSKPIPSEVRSRVLMKDIPLDEISSSSFKEVGRRGVTRDDVRMLELLKEEKCHFNPVAEEAEKNVAKSTENDIMCYSQAGNQQNRSPYSGSPTEELRMDMLTNIKKRKQEKGKVMETLTSDAQKLTTIQVMVQNLRRKLEATKKRKKSKGVDVEVVKEQLQEVEESLLELVEINSELMLNMERSSSLTNTNASAKLVKAGNNQMRRVSEQARKASEKIKRLHLEAQKVQHILIEQNERQTEGRIKLSRGRTSIILMNFIRGTTGSNRRLKKRRFCGCIRPKTQEGDSNG</sequence>
<dbReference type="Gene3D" id="1.20.5.340">
    <property type="match status" value="2"/>
</dbReference>
<evidence type="ECO:0000256" key="3">
    <source>
        <dbReference type="SAM" id="Coils"/>
    </source>
</evidence>
<feature type="coiled-coil region" evidence="3">
    <location>
        <begin position="1145"/>
        <end position="1312"/>
    </location>
</feature>
<accession>A0A7N0R9R2</accession>
<reference evidence="6" key="1">
    <citation type="submission" date="2021-01" db="UniProtKB">
        <authorList>
            <consortium name="EnsemblPlants"/>
        </authorList>
    </citation>
    <scope>IDENTIFICATION</scope>
</reference>
<dbReference type="PANTHER" id="PTHR32258">
    <property type="entry name" value="PROTEIN NETWORKED 4A"/>
    <property type="match status" value="1"/>
</dbReference>
<feature type="coiled-coil region" evidence="3">
    <location>
        <begin position="315"/>
        <end position="664"/>
    </location>
</feature>
<organism evidence="6 7">
    <name type="scientific">Kalanchoe fedtschenkoi</name>
    <name type="common">Lavender scallops</name>
    <name type="synonym">South American air plant</name>
    <dbReference type="NCBI Taxonomy" id="63787"/>
    <lineage>
        <taxon>Eukaryota</taxon>
        <taxon>Viridiplantae</taxon>
        <taxon>Streptophyta</taxon>
        <taxon>Embryophyta</taxon>
        <taxon>Tracheophyta</taxon>
        <taxon>Spermatophyta</taxon>
        <taxon>Magnoliopsida</taxon>
        <taxon>eudicotyledons</taxon>
        <taxon>Gunneridae</taxon>
        <taxon>Pentapetalae</taxon>
        <taxon>Saxifragales</taxon>
        <taxon>Crassulaceae</taxon>
        <taxon>Kalanchoe</taxon>
    </lineage>
</organism>
<name>A0A7N0R9R2_KALFE</name>
<protein>
    <recommendedName>
        <fullName evidence="5">NAB domain-containing protein</fullName>
    </recommendedName>
</protein>
<evidence type="ECO:0000259" key="5">
    <source>
        <dbReference type="PROSITE" id="PS51774"/>
    </source>
</evidence>
<evidence type="ECO:0000256" key="2">
    <source>
        <dbReference type="ARBA" id="ARBA00038006"/>
    </source>
</evidence>
<dbReference type="GO" id="GO:0051015">
    <property type="term" value="F:actin filament binding"/>
    <property type="evidence" value="ECO:0007669"/>
    <property type="project" value="TreeGrafter"/>
</dbReference>
<feature type="compositionally biased region" description="Polar residues" evidence="4">
    <location>
        <begin position="179"/>
        <end position="192"/>
    </location>
</feature>
<feature type="coiled-coil region" evidence="3">
    <location>
        <begin position="752"/>
        <end position="814"/>
    </location>
</feature>
<feature type="coiled-coil region" evidence="3">
    <location>
        <begin position="1012"/>
        <end position="1053"/>
    </location>
</feature>
<keyword evidence="7" id="KW-1185">Reference proteome</keyword>
<dbReference type="SUPFAM" id="SSF57997">
    <property type="entry name" value="Tropomyosin"/>
    <property type="match status" value="1"/>
</dbReference>